<comment type="caution">
    <text evidence="2">The sequence shown here is derived from an EMBL/GenBank/DDBJ whole genome shotgun (WGS) entry which is preliminary data.</text>
</comment>
<reference evidence="2" key="1">
    <citation type="submission" date="2021-10" db="EMBL/GenBank/DDBJ databases">
        <title>Melipona bicolor Genome sequencing and assembly.</title>
        <authorList>
            <person name="Araujo N.S."/>
            <person name="Arias M.C."/>
        </authorList>
    </citation>
    <scope>NUCLEOTIDE SEQUENCE</scope>
    <source>
        <strain evidence="2">USP_2M_L1-L4_2017</strain>
        <tissue evidence="2">Whole body</tissue>
    </source>
</reference>
<name>A0AA40KDR1_9HYME</name>
<accession>A0AA40KDR1</accession>
<dbReference type="EMBL" id="JAHYIQ010000067">
    <property type="protein sequence ID" value="KAK1116615.1"/>
    <property type="molecule type" value="Genomic_DNA"/>
</dbReference>
<gene>
    <name evidence="2" type="ORF">K0M31_018234</name>
</gene>
<dbReference type="Proteomes" id="UP001177670">
    <property type="component" value="Unassembled WGS sequence"/>
</dbReference>
<feature type="compositionally biased region" description="Low complexity" evidence="1">
    <location>
        <begin position="24"/>
        <end position="39"/>
    </location>
</feature>
<dbReference type="AlphaFoldDB" id="A0AA40KDR1"/>
<organism evidence="2 3">
    <name type="scientific">Melipona bicolor</name>
    <dbReference type="NCBI Taxonomy" id="60889"/>
    <lineage>
        <taxon>Eukaryota</taxon>
        <taxon>Metazoa</taxon>
        <taxon>Ecdysozoa</taxon>
        <taxon>Arthropoda</taxon>
        <taxon>Hexapoda</taxon>
        <taxon>Insecta</taxon>
        <taxon>Pterygota</taxon>
        <taxon>Neoptera</taxon>
        <taxon>Endopterygota</taxon>
        <taxon>Hymenoptera</taxon>
        <taxon>Apocrita</taxon>
        <taxon>Aculeata</taxon>
        <taxon>Apoidea</taxon>
        <taxon>Anthophila</taxon>
        <taxon>Apidae</taxon>
        <taxon>Melipona</taxon>
    </lineage>
</organism>
<evidence type="ECO:0000313" key="2">
    <source>
        <dbReference type="EMBL" id="KAK1116615.1"/>
    </source>
</evidence>
<sequence>MDYSGEMKRPNDVSTNRPRIIEYSSSIRSRTSRRTTTPSSALIRSEFESLISESSDEDEDAPASKLARLSVPKIGKDATNPKEADTVIFEDMDEACLTEIFILSSHFVFEDVESNVPI</sequence>
<evidence type="ECO:0000313" key="3">
    <source>
        <dbReference type="Proteomes" id="UP001177670"/>
    </source>
</evidence>
<feature type="compositionally biased region" description="Basic and acidic residues" evidence="1">
    <location>
        <begin position="1"/>
        <end position="11"/>
    </location>
</feature>
<protein>
    <submittedName>
        <fullName evidence="2">Uncharacterized protein</fullName>
    </submittedName>
</protein>
<feature type="region of interest" description="Disordered" evidence="1">
    <location>
        <begin position="1"/>
        <end position="39"/>
    </location>
</feature>
<keyword evidence="3" id="KW-1185">Reference proteome</keyword>
<proteinExistence type="predicted"/>
<evidence type="ECO:0000256" key="1">
    <source>
        <dbReference type="SAM" id="MobiDB-lite"/>
    </source>
</evidence>